<evidence type="ECO:0000313" key="3">
    <source>
        <dbReference type="Proteomes" id="UP001064971"/>
    </source>
</evidence>
<proteinExistence type="predicted"/>
<evidence type="ECO:0000313" key="2">
    <source>
        <dbReference type="EMBL" id="BDP40996.1"/>
    </source>
</evidence>
<dbReference type="EMBL" id="AP026560">
    <property type="protein sequence ID" value="BDP40996.1"/>
    <property type="molecule type" value="Genomic_DNA"/>
</dbReference>
<accession>A0ABM8AB67</accession>
<evidence type="ECO:0000256" key="1">
    <source>
        <dbReference type="SAM" id="MobiDB-lite"/>
    </source>
</evidence>
<reference evidence="2" key="1">
    <citation type="submission" date="2022-07" db="EMBL/GenBank/DDBJ databases">
        <title>Complete Genome Sequence of the Radioresistant Bacterium Deinococcus aetherius ST0316, Isolated from the Air Dust collected in Lower Stratosphere above Japan.</title>
        <authorList>
            <person name="Satoh K."/>
            <person name="Hagiwara K."/>
            <person name="Katsumata K."/>
            <person name="Kubo A."/>
            <person name="Yokobori S."/>
            <person name="Yamagishi A."/>
            <person name="Oono Y."/>
            <person name="Narumi I."/>
        </authorList>
    </citation>
    <scope>NUCLEOTIDE SEQUENCE</scope>
    <source>
        <strain evidence="2">ST0316</strain>
    </source>
</reference>
<feature type="region of interest" description="Disordered" evidence="1">
    <location>
        <begin position="1"/>
        <end position="21"/>
    </location>
</feature>
<organism evidence="2 3">
    <name type="scientific">Deinococcus aetherius</name>
    <dbReference type="NCBI Taxonomy" id="200252"/>
    <lineage>
        <taxon>Bacteria</taxon>
        <taxon>Thermotogati</taxon>
        <taxon>Deinococcota</taxon>
        <taxon>Deinococci</taxon>
        <taxon>Deinococcales</taxon>
        <taxon>Deinococcaceae</taxon>
        <taxon>Deinococcus</taxon>
    </lineage>
</organism>
<keyword evidence="3" id="KW-1185">Reference proteome</keyword>
<dbReference type="Proteomes" id="UP001064971">
    <property type="component" value="Chromosome"/>
</dbReference>
<sequence length="102" mass="11133">MPDTSISITVVRPDGSVGTPTPCQQSLLDAAGRLLGADPHFQQLQHPTLVCAEVNEGLGETEPSYLYLRYEVPGAVPQEFWAHYGTRDRVAWKNGQVTVKPA</sequence>
<protein>
    <submittedName>
        <fullName evidence="2">Uncharacterized protein</fullName>
    </submittedName>
</protein>
<gene>
    <name evidence="2" type="ORF">DAETH_09650</name>
</gene>
<name>A0ABM8AB67_9DEIO</name>